<evidence type="ECO:0000256" key="1">
    <source>
        <dbReference type="ARBA" id="ARBA00007812"/>
    </source>
</evidence>
<dbReference type="InterPro" id="IPR029061">
    <property type="entry name" value="THDP-binding"/>
</dbReference>
<dbReference type="SUPFAM" id="SSF52467">
    <property type="entry name" value="DHS-like NAD/FAD-binding domain"/>
    <property type="match status" value="1"/>
</dbReference>
<dbReference type="InterPro" id="IPR047212">
    <property type="entry name" value="TPP_POXB-like"/>
</dbReference>
<dbReference type="Pfam" id="PF02776">
    <property type="entry name" value="TPP_enzyme_N"/>
    <property type="match status" value="1"/>
</dbReference>
<feature type="domain" description="Thiamine pyrophosphate enzyme N-terminal TPP-binding" evidence="6">
    <location>
        <begin position="3"/>
        <end position="118"/>
    </location>
</feature>
<comment type="similarity">
    <text evidence="1 3">Belongs to the TPP enzyme family.</text>
</comment>
<dbReference type="InterPro" id="IPR000399">
    <property type="entry name" value="TPP-bd_CS"/>
</dbReference>
<evidence type="ECO:0000259" key="5">
    <source>
        <dbReference type="Pfam" id="PF02775"/>
    </source>
</evidence>
<dbReference type="PROSITE" id="PS00187">
    <property type="entry name" value="TPP_ENZYMES"/>
    <property type="match status" value="1"/>
</dbReference>
<dbReference type="InterPro" id="IPR011766">
    <property type="entry name" value="TPP_enzyme_TPP-bd"/>
</dbReference>
<dbReference type="Pfam" id="PF00205">
    <property type="entry name" value="TPP_enzyme_M"/>
    <property type="match status" value="1"/>
</dbReference>
<dbReference type="InterPro" id="IPR012001">
    <property type="entry name" value="Thiamin_PyroP_enz_TPP-bd_dom"/>
</dbReference>
<dbReference type="PANTHER" id="PTHR42981">
    <property type="entry name" value="PYRUVATE DEHYDROGENASE [UBIQUINONE]"/>
    <property type="match status" value="1"/>
</dbReference>
<dbReference type="Proteomes" id="UP001232536">
    <property type="component" value="Unassembled WGS sequence"/>
</dbReference>
<dbReference type="Pfam" id="PF02775">
    <property type="entry name" value="TPP_enzyme_C"/>
    <property type="match status" value="1"/>
</dbReference>
<dbReference type="InterPro" id="IPR029035">
    <property type="entry name" value="DHS-like_NAD/FAD-binding_dom"/>
</dbReference>
<gene>
    <name evidence="7" type="ORF">Q6348_11695</name>
</gene>
<dbReference type="Gene3D" id="3.40.50.970">
    <property type="match status" value="2"/>
</dbReference>
<dbReference type="RefSeq" id="WP_304601461.1">
    <property type="nucleotide sequence ID" value="NZ_JAUQYO010000001.1"/>
</dbReference>
<accession>A0ABT9DCF7</accession>
<feature type="domain" description="Thiamine pyrophosphate enzyme central" evidence="4">
    <location>
        <begin position="196"/>
        <end position="326"/>
    </location>
</feature>
<dbReference type="CDD" id="cd02014">
    <property type="entry name" value="TPP_POX"/>
    <property type="match status" value="1"/>
</dbReference>
<dbReference type="PANTHER" id="PTHR42981:SF2">
    <property type="entry name" value="PYRUVATE DEHYDROGENASE [UBIQUINONE]"/>
    <property type="match status" value="1"/>
</dbReference>
<name>A0ABT9DCF7_9CELL</name>
<evidence type="ECO:0000313" key="7">
    <source>
        <dbReference type="EMBL" id="MDO8107858.1"/>
    </source>
</evidence>
<feature type="domain" description="Thiamine pyrophosphate enzyme TPP-binding" evidence="5">
    <location>
        <begin position="386"/>
        <end position="543"/>
    </location>
</feature>
<dbReference type="Gene3D" id="3.40.50.1220">
    <property type="entry name" value="TPP-binding domain"/>
    <property type="match status" value="1"/>
</dbReference>
<evidence type="ECO:0000256" key="2">
    <source>
        <dbReference type="ARBA" id="ARBA00023052"/>
    </source>
</evidence>
<organism evidence="7 8">
    <name type="scientific">Actinotalea lenta</name>
    <dbReference type="NCBI Taxonomy" id="3064654"/>
    <lineage>
        <taxon>Bacteria</taxon>
        <taxon>Bacillati</taxon>
        <taxon>Actinomycetota</taxon>
        <taxon>Actinomycetes</taxon>
        <taxon>Micrococcales</taxon>
        <taxon>Cellulomonadaceae</taxon>
        <taxon>Actinotalea</taxon>
    </lineage>
</organism>
<evidence type="ECO:0000259" key="4">
    <source>
        <dbReference type="Pfam" id="PF00205"/>
    </source>
</evidence>
<evidence type="ECO:0000256" key="3">
    <source>
        <dbReference type="RuleBase" id="RU362132"/>
    </source>
</evidence>
<dbReference type="CDD" id="cd07039">
    <property type="entry name" value="TPP_PYR_POX"/>
    <property type="match status" value="1"/>
</dbReference>
<protein>
    <submittedName>
        <fullName evidence="7">Thiamine pyrophosphate-requiring protein</fullName>
    </submittedName>
</protein>
<evidence type="ECO:0000313" key="8">
    <source>
        <dbReference type="Proteomes" id="UP001232536"/>
    </source>
</evidence>
<dbReference type="InterPro" id="IPR047210">
    <property type="entry name" value="TPP_PYR_POXB-like"/>
</dbReference>
<sequence>MPTVADFMLERLTEWGVHRVYGYPGDGINGFLGAYDRADDDPFFVQARHEEMAAFMACAHAKFTGELGVCTATSGPGAAHLINGLYDAKLDHQPVLAIVGQQKRMTVGAHYQQEVDLQTLFRDPAGFVSTVMEPENARVVLDRAIKSALTERRPAVVIVPDDVQEAEYSDPPRKHGGVFSSIGWNKPHIVPDESLIKQAADVLNAGERVAILIGQGAAKASRQVERAADLLGAGVAKALLGKDALPDTLPFVTGGIGLLGTEPSHKMVMGCDTLFMIGTSFPYAEWLPPEGQAKCVEIDIDGKMIGVRYPNDVSLVGDAADTLDALLPLLEHKEDRSWRRSIEEEVATWWRVLDDRAHQSADPVNPQLVFHEFDSRAPGNMITTSDSGSATNWWARHVHAREGQQFSLSGTLATMLPGVPYAIGAKFAYPDRPVIAFAGDGAFSMLGMNELLTVKRYQEQLTAQNPTLVFAVLVNEDLNQVSFEQRALGGDPINEATQKVPYVPAAEFAKLLGFEGIKVERPEDVGPAWDRALAADGPVVLEFVTDPTVPPLPPHVKPEQLKKTTKAVLSGDPEGVQLATKGVKGKLAEVKEHVPGLRGS</sequence>
<proteinExistence type="inferred from homology"/>
<dbReference type="SUPFAM" id="SSF52518">
    <property type="entry name" value="Thiamin diphosphate-binding fold (THDP-binding)"/>
    <property type="match status" value="2"/>
</dbReference>
<reference evidence="7 8" key="1">
    <citation type="submission" date="2023-07" db="EMBL/GenBank/DDBJ databases">
        <title>Description of novel actinomycetes strains, isolated from tidal flat sediment.</title>
        <authorList>
            <person name="Lu C."/>
        </authorList>
    </citation>
    <scope>NUCLEOTIDE SEQUENCE [LARGE SCALE GENOMIC DNA]</scope>
    <source>
        <strain evidence="7 8">SYSU T00b441</strain>
    </source>
</reference>
<dbReference type="InterPro" id="IPR012000">
    <property type="entry name" value="Thiamin_PyroP_enz_cen_dom"/>
</dbReference>
<dbReference type="EMBL" id="JAUQYP010000001">
    <property type="protein sequence ID" value="MDO8107858.1"/>
    <property type="molecule type" value="Genomic_DNA"/>
</dbReference>
<keyword evidence="2 3" id="KW-0786">Thiamine pyrophosphate</keyword>
<dbReference type="NCBIfam" id="NF006129">
    <property type="entry name" value="PRK08273.1"/>
    <property type="match status" value="1"/>
</dbReference>
<keyword evidence="8" id="KW-1185">Reference proteome</keyword>
<evidence type="ECO:0000259" key="6">
    <source>
        <dbReference type="Pfam" id="PF02776"/>
    </source>
</evidence>
<comment type="caution">
    <text evidence="7">The sequence shown here is derived from an EMBL/GenBank/DDBJ whole genome shotgun (WGS) entry which is preliminary data.</text>
</comment>
<dbReference type="InterPro" id="IPR047211">
    <property type="entry name" value="POXB-like"/>
</dbReference>